<dbReference type="SMART" id="SM00165">
    <property type="entry name" value="UBA"/>
    <property type="match status" value="2"/>
</dbReference>
<dbReference type="GO" id="GO:0003684">
    <property type="term" value="F:damaged DNA binding"/>
    <property type="evidence" value="ECO:0007669"/>
    <property type="project" value="UniProtKB-UniRule"/>
</dbReference>
<dbReference type="Gene3D" id="1.10.8.10">
    <property type="entry name" value="DNA helicase RuvA subunit, C-terminal domain"/>
    <property type="match status" value="2"/>
</dbReference>
<reference evidence="9 10" key="2">
    <citation type="journal article" date="2019" name="G3 (Bethesda)">
        <title>Hybrid Assembly of the Genome of the Entomopathogenic Nematode Steinernema carpocapsae Identifies the X-Chromosome.</title>
        <authorList>
            <person name="Serra L."/>
            <person name="Macchietto M."/>
            <person name="Macias-Munoz A."/>
            <person name="McGill C.J."/>
            <person name="Rodriguez I.M."/>
            <person name="Rodriguez B."/>
            <person name="Murad R."/>
            <person name="Mortazavi A."/>
        </authorList>
    </citation>
    <scope>NUCLEOTIDE SEQUENCE [LARGE SCALE GENOMIC DNA]</scope>
    <source>
        <strain evidence="9 10">ALL</strain>
    </source>
</reference>
<dbReference type="SUPFAM" id="SSF101238">
    <property type="entry name" value="XPC-binding domain"/>
    <property type="match status" value="1"/>
</dbReference>
<dbReference type="PROSITE" id="PS50030">
    <property type="entry name" value="UBA"/>
    <property type="match status" value="2"/>
</dbReference>
<feature type="domain" description="UBA" evidence="7">
    <location>
        <begin position="327"/>
        <end position="367"/>
    </location>
</feature>
<dbReference type="InterPro" id="IPR029071">
    <property type="entry name" value="Ubiquitin-like_domsf"/>
</dbReference>
<dbReference type="InterPro" id="IPR036353">
    <property type="entry name" value="XPC-bd_sf"/>
</dbReference>
<comment type="caution">
    <text evidence="9">The sequence shown here is derived from an EMBL/GenBank/DDBJ whole genome shotgun (WGS) entry which is preliminary data.</text>
</comment>
<dbReference type="FunFam" id="1.10.8.10:FF:000002">
    <property type="entry name" value="UV excision repair protein RAD23 homolog"/>
    <property type="match status" value="1"/>
</dbReference>
<keyword evidence="10" id="KW-1185">Reference proteome</keyword>
<evidence type="ECO:0000259" key="7">
    <source>
        <dbReference type="PROSITE" id="PS50030"/>
    </source>
</evidence>
<dbReference type="SUPFAM" id="SSF46934">
    <property type="entry name" value="UBA-like"/>
    <property type="match status" value="2"/>
</dbReference>
<name>A0A4U5LR75_STECR</name>
<dbReference type="GO" id="GO:0006289">
    <property type="term" value="P:nucleotide-excision repair"/>
    <property type="evidence" value="ECO:0007669"/>
    <property type="project" value="UniProtKB-UniRule"/>
</dbReference>
<dbReference type="InterPro" id="IPR004806">
    <property type="entry name" value="Rad23"/>
</dbReference>
<dbReference type="InterPro" id="IPR009060">
    <property type="entry name" value="UBA-like_sf"/>
</dbReference>
<dbReference type="AlphaFoldDB" id="A0A4U5LR75"/>
<dbReference type="Proteomes" id="UP000298663">
    <property type="component" value="Unassembled WGS sequence"/>
</dbReference>
<dbReference type="GO" id="GO:0070628">
    <property type="term" value="F:proteasome binding"/>
    <property type="evidence" value="ECO:0007669"/>
    <property type="project" value="TreeGrafter"/>
</dbReference>
<dbReference type="GO" id="GO:0005829">
    <property type="term" value="C:cytosol"/>
    <property type="evidence" value="ECO:0007669"/>
    <property type="project" value="TreeGrafter"/>
</dbReference>
<dbReference type="EMBL" id="AZBU02000013">
    <property type="protein sequence ID" value="TKR58472.1"/>
    <property type="molecule type" value="Genomic_DNA"/>
</dbReference>
<feature type="region of interest" description="Disordered" evidence="6">
    <location>
        <begin position="82"/>
        <end position="111"/>
    </location>
</feature>
<evidence type="ECO:0000256" key="5">
    <source>
        <dbReference type="RuleBase" id="RU367049"/>
    </source>
</evidence>
<dbReference type="PANTHER" id="PTHR10621">
    <property type="entry name" value="UV EXCISION REPAIR PROTEIN RAD23"/>
    <property type="match status" value="1"/>
</dbReference>
<reference evidence="9 10" key="1">
    <citation type="journal article" date="2015" name="Genome Biol.">
        <title>Comparative genomics of Steinernema reveals deeply conserved gene regulatory networks.</title>
        <authorList>
            <person name="Dillman A.R."/>
            <person name="Macchietto M."/>
            <person name="Porter C.F."/>
            <person name="Rogers A."/>
            <person name="Williams B."/>
            <person name="Antoshechkin I."/>
            <person name="Lee M.M."/>
            <person name="Goodwin Z."/>
            <person name="Lu X."/>
            <person name="Lewis E.E."/>
            <person name="Goodrich-Blair H."/>
            <person name="Stock S.P."/>
            <person name="Adams B.J."/>
            <person name="Sternberg P.W."/>
            <person name="Mortazavi A."/>
        </authorList>
    </citation>
    <scope>NUCLEOTIDE SEQUENCE [LARGE SCALE GENOMIC DNA]</scope>
    <source>
        <strain evidence="9 10">ALL</strain>
    </source>
</reference>
<dbReference type="GO" id="GO:0031593">
    <property type="term" value="F:polyubiquitin modification-dependent protein binding"/>
    <property type="evidence" value="ECO:0007669"/>
    <property type="project" value="UniProtKB-UniRule"/>
</dbReference>
<evidence type="ECO:0000256" key="4">
    <source>
        <dbReference type="ARBA" id="ARBA00023242"/>
    </source>
</evidence>
<dbReference type="Pfam" id="PF00627">
    <property type="entry name" value="UBA"/>
    <property type="match status" value="2"/>
</dbReference>
<dbReference type="Pfam" id="PF00240">
    <property type="entry name" value="ubiquitin"/>
    <property type="match status" value="1"/>
</dbReference>
<keyword evidence="1" id="KW-0677">Repeat</keyword>
<dbReference type="Gene3D" id="1.10.10.540">
    <property type="entry name" value="XPC-binding domain"/>
    <property type="match status" value="1"/>
</dbReference>
<comment type="subcellular location">
    <subcellularLocation>
        <location evidence="5">Nucleus</location>
    </subcellularLocation>
    <subcellularLocation>
        <location evidence="5">Cytoplasm</location>
    </subcellularLocation>
</comment>
<evidence type="ECO:0000256" key="2">
    <source>
        <dbReference type="ARBA" id="ARBA00022763"/>
    </source>
</evidence>
<proteinExistence type="inferred from homology"/>
<dbReference type="Pfam" id="PF09280">
    <property type="entry name" value="XPC-binding"/>
    <property type="match status" value="1"/>
</dbReference>
<feature type="domain" description="Ubiquitin-like" evidence="8">
    <location>
        <begin position="1"/>
        <end position="79"/>
    </location>
</feature>
<dbReference type="GO" id="GO:0005654">
    <property type="term" value="C:nucleoplasm"/>
    <property type="evidence" value="ECO:0007669"/>
    <property type="project" value="TreeGrafter"/>
</dbReference>
<keyword evidence="3 5" id="KW-0234">DNA repair</keyword>
<dbReference type="PRINTS" id="PR01839">
    <property type="entry name" value="RAD23PROTEIN"/>
</dbReference>
<dbReference type="SMART" id="SM00213">
    <property type="entry name" value="UBQ"/>
    <property type="match status" value="1"/>
</dbReference>
<dbReference type="FunFam" id="1.10.8.10:FF:000003">
    <property type="entry name" value="UV excision repair protein RAD23 homolog"/>
    <property type="match status" value="1"/>
</dbReference>
<evidence type="ECO:0000256" key="3">
    <source>
        <dbReference type="ARBA" id="ARBA00023204"/>
    </source>
</evidence>
<feature type="compositionally biased region" description="Low complexity" evidence="6">
    <location>
        <begin position="201"/>
        <end position="213"/>
    </location>
</feature>
<keyword evidence="5" id="KW-0963">Cytoplasm</keyword>
<dbReference type="InterPro" id="IPR000626">
    <property type="entry name" value="Ubiquitin-like_dom"/>
</dbReference>
<organism evidence="9 10">
    <name type="scientific">Steinernema carpocapsae</name>
    <name type="common">Entomopathogenic nematode</name>
    <dbReference type="NCBI Taxonomy" id="34508"/>
    <lineage>
        <taxon>Eukaryota</taxon>
        <taxon>Metazoa</taxon>
        <taxon>Ecdysozoa</taxon>
        <taxon>Nematoda</taxon>
        <taxon>Chromadorea</taxon>
        <taxon>Rhabditida</taxon>
        <taxon>Tylenchina</taxon>
        <taxon>Panagrolaimomorpha</taxon>
        <taxon>Strongyloidoidea</taxon>
        <taxon>Steinernematidae</taxon>
        <taxon>Steinernema</taxon>
    </lineage>
</organism>
<evidence type="ECO:0000256" key="6">
    <source>
        <dbReference type="SAM" id="MobiDB-lite"/>
    </source>
</evidence>
<feature type="compositionally biased region" description="Low complexity" evidence="6">
    <location>
        <begin position="91"/>
        <end position="111"/>
    </location>
</feature>
<dbReference type="PROSITE" id="PS50053">
    <property type="entry name" value="UBIQUITIN_2"/>
    <property type="match status" value="1"/>
</dbReference>
<keyword evidence="4 5" id="KW-0539">Nucleus</keyword>
<sequence length="372" mass="40477">MLYTFKTMTQKTFQIELDDSVTISEVKAKIAQDYSDPDHPVEMMKIIFNGKIYSDSETVGSMGYEGEKFIVVMNPKRRAEATSAAPPLKVPSPNATLTSTSASTASASSLSPASAEAQPVLAPPCAPDIPEEHIGTVEAIMLMGYDQPEVIKALKVAFWNGDRAVEYLLNGIPTSAQAAPAAPVDSKVEALRNKNARSQGASSTEAPAPSASTMLTVPPEPMEEEEDPATFMSHPTFYELRRIVQYNPAALPEIIKEIQNSNPEMMAYIRDNKTTFLARLNEPIVEDTVEGDEILEQPQHIPEGSDQGIGGVGGTEGPQTVDLSFTPAEVDAIERIKAMGFSEQLVLEAFVVCNRNEHLTLNYILSRLNEED</sequence>
<feature type="domain" description="UBA" evidence="7">
    <location>
        <begin position="128"/>
        <end position="171"/>
    </location>
</feature>
<dbReference type="InterPro" id="IPR015940">
    <property type="entry name" value="UBA"/>
</dbReference>
<dbReference type="InterPro" id="IPR015360">
    <property type="entry name" value="XPC-bd"/>
</dbReference>
<dbReference type="OrthoDB" id="419317at2759"/>
<feature type="region of interest" description="Disordered" evidence="6">
    <location>
        <begin position="192"/>
        <end position="227"/>
    </location>
</feature>
<dbReference type="Gene3D" id="3.10.20.90">
    <property type="entry name" value="Phosphatidylinositol 3-kinase Catalytic Subunit, Chain A, domain 1"/>
    <property type="match status" value="1"/>
</dbReference>
<dbReference type="CDD" id="cd01805">
    <property type="entry name" value="Ubl_Rad23"/>
    <property type="match status" value="1"/>
</dbReference>
<evidence type="ECO:0000256" key="1">
    <source>
        <dbReference type="ARBA" id="ARBA00022737"/>
    </source>
</evidence>
<protein>
    <recommendedName>
        <fullName evidence="5">UV excision repair protein RAD23</fullName>
    </recommendedName>
</protein>
<dbReference type="SUPFAM" id="SSF54236">
    <property type="entry name" value="Ubiquitin-like"/>
    <property type="match status" value="1"/>
</dbReference>
<dbReference type="PANTHER" id="PTHR10621:SF0">
    <property type="entry name" value="UV EXCISION REPAIR PROTEIN RAD23"/>
    <property type="match status" value="1"/>
</dbReference>
<dbReference type="GO" id="GO:0043161">
    <property type="term" value="P:proteasome-mediated ubiquitin-dependent protein catabolic process"/>
    <property type="evidence" value="ECO:0007669"/>
    <property type="project" value="UniProtKB-UniRule"/>
</dbReference>
<comment type="similarity">
    <text evidence="5">Belongs to the RAD23 family.</text>
</comment>
<gene>
    <name evidence="9" type="ORF">L596_029912</name>
</gene>
<evidence type="ECO:0000313" key="10">
    <source>
        <dbReference type="Proteomes" id="UP000298663"/>
    </source>
</evidence>
<accession>A0A4U5LR75</accession>
<dbReference type="STRING" id="34508.A0A4U5LR75"/>
<evidence type="ECO:0000313" key="9">
    <source>
        <dbReference type="EMBL" id="TKR58472.1"/>
    </source>
</evidence>
<dbReference type="GO" id="GO:0043130">
    <property type="term" value="F:ubiquitin binding"/>
    <property type="evidence" value="ECO:0007669"/>
    <property type="project" value="UniProtKB-UniRule"/>
</dbReference>
<comment type="function">
    <text evidence="5">Multiubiquitin chain receptor involved in modulation of proteasomal degradation. Involved in nucleotide excision repair.</text>
</comment>
<keyword evidence="2 5" id="KW-0227">DNA damage</keyword>
<evidence type="ECO:0000259" key="8">
    <source>
        <dbReference type="PROSITE" id="PS50053"/>
    </source>
</evidence>